<gene>
    <name evidence="1" type="ORF">RHMOL_Rhmol13G0253400</name>
</gene>
<comment type="caution">
    <text evidence="1">The sequence shown here is derived from an EMBL/GenBank/DDBJ whole genome shotgun (WGS) entry which is preliminary data.</text>
</comment>
<evidence type="ECO:0000313" key="2">
    <source>
        <dbReference type="Proteomes" id="UP001062846"/>
    </source>
</evidence>
<keyword evidence="2" id="KW-1185">Reference proteome</keyword>
<accession>A0ACC0LBH7</accession>
<reference evidence="1" key="1">
    <citation type="submission" date="2022-02" db="EMBL/GenBank/DDBJ databases">
        <title>Plant Genome Project.</title>
        <authorList>
            <person name="Zhang R.-G."/>
        </authorList>
    </citation>
    <scope>NUCLEOTIDE SEQUENCE</scope>
    <source>
        <strain evidence="1">AT1</strain>
    </source>
</reference>
<dbReference type="EMBL" id="CM046400">
    <property type="protein sequence ID" value="KAI8525739.1"/>
    <property type="molecule type" value="Genomic_DNA"/>
</dbReference>
<proteinExistence type="predicted"/>
<dbReference type="Proteomes" id="UP001062846">
    <property type="component" value="Chromosome 13"/>
</dbReference>
<organism evidence="1 2">
    <name type="scientific">Rhododendron molle</name>
    <name type="common">Chinese azalea</name>
    <name type="synonym">Azalea mollis</name>
    <dbReference type="NCBI Taxonomy" id="49168"/>
    <lineage>
        <taxon>Eukaryota</taxon>
        <taxon>Viridiplantae</taxon>
        <taxon>Streptophyta</taxon>
        <taxon>Embryophyta</taxon>
        <taxon>Tracheophyta</taxon>
        <taxon>Spermatophyta</taxon>
        <taxon>Magnoliopsida</taxon>
        <taxon>eudicotyledons</taxon>
        <taxon>Gunneridae</taxon>
        <taxon>Pentapetalae</taxon>
        <taxon>asterids</taxon>
        <taxon>Ericales</taxon>
        <taxon>Ericaceae</taxon>
        <taxon>Ericoideae</taxon>
        <taxon>Rhodoreae</taxon>
        <taxon>Rhododendron</taxon>
    </lineage>
</organism>
<protein>
    <submittedName>
        <fullName evidence="1">Uncharacterized protein</fullName>
    </submittedName>
</protein>
<sequence>MHHLSHPFSNQMVEISSPPRSIKLYIVDMRFGPLDCQMDGSNGAQHYHEGTRFTNVKNLISKDFPYPLNSFNSSFI</sequence>
<name>A0ACC0LBH7_RHOML</name>
<evidence type="ECO:0000313" key="1">
    <source>
        <dbReference type="EMBL" id="KAI8525739.1"/>
    </source>
</evidence>